<evidence type="ECO:0000313" key="2">
    <source>
        <dbReference type="EMBL" id="MBD8488641.1"/>
    </source>
</evidence>
<proteinExistence type="predicted"/>
<dbReference type="PANTHER" id="PTHR33990">
    <property type="entry name" value="PROTEIN YJDN-RELATED"/>
    <property type="match status" value="1"/>
</dbReference>
<evidence type="ECO:0000259" key="1">
    <source>
        <dbReference type="Pfam" id="PF00903"/>
    </source>
</evidence>
<accession>A0ABR9AIT3</accession>
<sequence length="140" mass="15803">MINISPYLSFDGNCEEALNFYQSCFGGDTFLMRFQDGPMKDQFPESQQSLIMHGEMKNENFTIMATDMQGPAGHQPGNDMSNILTFDDESLLRKCFALLSAGGTVLEPVGQQFWGDIFGELRDKYGKKWKMLLPLNQPNS</sequence>
<feature type="domain" description="Glyoxalase/fosfomycin resistance/dioxygenase" evidence="1">
    <location>
        <begin position="7"/>
        <end position="129"/>
    </location>
</feature>
<gene>
    <name evidence="2" type="ORF">IFO69_07790</name>
</gene>
<dbReference type="InterPro" id="IPR004360">
    <property type="entry name" value="Glyas_Fos-R_dOase_dom"/>
</dbReference>
<dbReference type="EMBL" id="JACYTQ010000002">
    <property type="protein sequence ID" value="MBD8488641.1"/>
    <property type="molecule type" value="Genomic_DNA"/>
</dbReference>
<dbReference type="CDD" id="cd06588">
    <property type="entry name" value="PhnB_like"/>
    <property type="match status" value="1"/>
</dbReference>
<dbReference type="SUPFAM" id="SSF54593">
    <property type="entry name" value="Glyoxalase/Bleomycin resistance protein/Dihydroxybiphenyl dioxygenase"/>
    <property type="match status" value="1"/>
</dbReference>
<protein>
    <submittedName>
        <fullName evidence="2">VOC family protein</fullName>
    </submittedName>
</protein>
<comment type="caution">
    <text evidence="2">The sequence shown here is derived from an EMBL/GenBank/DDBJ whole genome shotgun (WGS) entry which is preliminary data.</text>
</comment>
<dbReference type="RefSeq" id="WP_192009498.1">
    <property type="nucleotide sequence ID" value="NZ_JACYTQ010000002.1"/>
</dbReference>
<organism evidence="2 3">
    <name type="scientific">Echinicola arenosa</name>
    <dbReference type="NCBI Taxonomy" id="2774144"/>
    <lineage>
        <taxon>Bacteria</taxon>
        <taxon>Pseudomonadati</taxon>
        <taxon>Bacteroidota</taxon>
        <taxon>Cytophagia</taxon>
        <taxon>Cytophagales</taxon>
        <taxon>Cyclobacteriaceae</taxon>
        <taxon>Echinicola</taxon>
    </lineage>
</organism>
<dbReference type="PANTHER" id="PTHR33990:SF1">
    <property type="entry name" value="PROTEIN YJDN"/>
    <property type="match status" value="1"/>
</dbReference>
<dbReference type="Pfam" id="PF00903">
    <property type="entry name" value="Glyoxalase"/>
    <property type="match status" value="1"/>
</dbReference>
<dbReference type="InterPro" id="IPR028973">
    <property type="entry name" value="PhnB-like"/>
</dbReference>
<keyword evidence="3" id="KW-1185">Reference proteome</keyword>
<dbReference type="Proteomes" id="UP000647133">
    <property type="component" value="Unassembled WGS sequence"/>
</dbReference>
<evidence type="ECO:0000313" key="3">
    <source>
        <dbReference type="Proteomes" id="UP000647133"/>
    </source>
</evidence>
<name>A0ABR9AIT3_9BACT</name>
<dbReference type="Gene3D" id="3.10.180.10">
    <property type="entry name" value="2,3-Dihydroxybiphenyl 1,2-Dioxygenase, domain 1"/>
    <property type="match status" value="1"/>
</dbReference>
<dbReference type="InterPro" id="IPR029068">
    <property type="entry name" value="Glyas_Bleomycin-R_OHBP_Dase"/>
</dbReference>
<reference evidence="2 3" key="1">
    <citation type="submission" date="2020-09" db="EMBL/GenBank/DDBJ databases">
        <title>Echinicola sp. CAU 1574 isolated from sand of Sido Beach.</title>
        <authorList>
            <person name="Kim W."/>
        </authorList>
    </citation>
    <scope>NUCLEOTIDE SEQUENCE [LARGE SCALE GENOMIC DNA]</scope>
    <source>
        <strain evidence="2 3">CAU 1574</strain>
    </source>
</reference>